<dbReference type="PANTHER" id="PTHR19877">
    <property type="entry name" value="EUKARYOTIC TRANSLATION INITIATION FACTOR 3 SUBUNIT I"/>
    <property type="match status" value="1"/>
</dbReference>
<dbReference type="InterPro" id="IPR015943">
    <property type="entry name" value="WD40/YVTN_repeat-like_dom_sf"/>
</dbReference>
<evidence type="ECO:0000256" key="4">
    <source>
        <dbReference type="ARBA" id="ARBA00023187"/>
    </source>
</evidence>
<comment type="caution">
    <text evidence="7">The sequence shown here is derived from an EMBL/GenBank/DDBJ whole genome shotgun (WGS) entry which is preliminary data.</text>
</comment>
<evidence type="ECO:0000256" key="3">
    <source>
        <dbReference type="ARBA" id="ARBA00022737"/>
    </source>
</evidence>
<protein>
    <recommendedName>
        <fullName evidence="6">Serine-threonine kinase receptor-associated protein</fullName>
    </recommendedName>
</protein>
<organism evidence="7 8">
    <name type="scientific">Coptis chinensis</name>
    <dbReference type="NCBI Taxonomy" id="261450"/>
    <lineage>
        <taxon>Eukaryota</taxon>
        <taxon>Viridiplantae</taxon>
        <taxon>Streptophyta</taxon>
        <taxon>Embryophyta</taxon>
        <taxon>Tracheophyta</taxon>
        <taxon>Spermatophyta</taxon>
        <taxon>Magnoliopsida</taxon>
        <taxon>Ranunculales</taxon>
        <taxon>Ranunculaceae</taxon>
        <taxon>Coptidoideae</taxon>
        <taxon>Coptis</taxon>
    </lineage>
</organism>
<dbReference type="GO" id="GO:0000387">
    <property type="term" value="P:spliceosomal snRNP assembly"/>
    <property type="evidence" value="ECO:0007669"/>
    <property type="project" value="TreeGrafter"/>
</dbReference>
<reference evidence="7 8" key="1">
    <citation type="submission" date="2020-10" db="EMBL/GenBank/DDBJ databases">
        <title>The Coptis chinensis genome and diversification of protoberbering-type alkaloids.</title>
        <authorList>
            <person name="Wang B."/>
            <person name="Shu S."/>
            <person name="Song C."/>
            <person name="Liu Y."/>
        </authorList>
    </citation>
    <scope>NUCLEOTIDE SEQUENCE [LARGE SCALE GENOMIC DNA]</scope>
    <source>
        <strain evidence="7">HL-2020</strain>
        <tissue evidence="7">Leaf</tissue>
    </source>
</reference>
<dbReference type="GO" id="GO:0003723">
    <property type="term" value="F:RNA binding"/>
    <property type="evidence" value="ECO:0007669"/>
    <property type="project" value="TreeGrafter"/>
</dbReference>
<sequence length="217" mass="24048">PLAGLCFNILEKKKVAVPLVCHGHSRPVIDLLYSPITPDGFFLISASKDSSLLLRNGEMGDWIGTFEGHKDAPPREVDYSPGSIRTVVWLHSDQTILSSCTDMGGVRLWDVRSGKIVQTIKTKSPITSAEVSQDGRFITIADGSSVKFWDANHYELVRSYDMSCTVESASLEPKWGNKFIAGGEDMWIRLFDFHTGVEIACNKGHHGPVQSYITYNN</sequence>
<feature type="non-terminal residue" evidence="7">
    <location>
        <position position="217"/>
    </location>
</feature>
<keyword evidence="3" id="KW-0677">Repeat</keyword>
<evidence type="ECO:0000256" key="2">
    <source>
        <dbReference type="ARBA" id="ARBA00022664"/>
    </source>
</evidence>
<dbReference type="InterPro" id="IPR036322">
    <property type="entry name" value="WD40_repeat_dom_sf"/>
</dbReference>
<keyword evidence="2" id="KW-0507">mRNA processing</keyword>
<dbReference type="EMBL" id="JADFTS010000002">
    <property type="protein sequence ID" value="KAF9618851.1"/>
    <property type="molecule type" value="Genomic_DNA"/>
</dbReference>
<dbReference type="SUPFAM" id="SSF50978">
    <property type="entry name" value="WD40 repeat-like"/>
    <property type="match status" value="1"/>
</dbReference>
<dbReference type="Pfam" id="PF00400">
    <property type="entry name" value="WD40"/>
    <property type="match status" value="2"/>
</dbReference>
<evidence type="ECO:0000256" key="5">
    <source>
        <dbReference type="ARBA" id="ARBA00038394"/>
    </source>
</evidence>
<proteinExistence type="inferred from homology"/>
<dbReference type="SMART" id="SM00320">
    <property type="entry name" value="WD40"/>
    <property type="match status" value="4"/>
</dbReference>
<dbReference type="InterPro" id="IPR001680">
    <property type="entry name" value="WD40_rpt"/>
</dbReference>
<dbReference type="PANTHER" id="PTHR19877:SF13">
    <property type="entry name" value="SERINE-THREONINE KINASE RECEPTOR-ASSOCIATED PROTEIN"/>
    <property type="match status" value="1"/>
</dbReference>
<dbReference type="Gene3D" id="2.130.10.10">
    <property type="entry name" value="YVTN repeat-like/Quinoprotein amine dehydrogenase"/>
    <property type="match status" value="2"/>
</dbReference>
<dbReference type="OrthoDB" id="200206at2759"/>
<evidence type="ECO:0000256" key="6">
    <source>
        <dbReference type="ARBA" id="ARBA00040390"/>
    </source>
</evidence>
<dbReference type="Proteomes" id="UP000631114">
    <property type="component" value="Unassembled WGS sequence"/>
</dbReference>
<keyword evidence="8" id="KW-1185">Reference proteome</keyword>
<name>A0A835MCM2_9MAGN</name>
<comment type="similarity">
    <text evidence="5">Belongs to the WD repeat STRAP family.</text>
</comment>
<gene>
    <name evidence="7" type="ORF">IFM89_002719</name>
</gene>
<keyword evidence="4" id="KW-0508">mRNA splicing</keyword>
<evidence type="ECO:0000313" key="8">
    <source>
        <dbReference type="Proteomes" id="UP000631114"/>
    </source>
</evidence>
<keyword evidence="1" id="KW-0853">WD repeat</keyword>
<accession>A0A835MCM2</accession>
<evidence type="ECO:0000313" key="7">
    <source>
        <dbReference type="EMBL" id="KAF9618851.1"/>
    </source>
</evidence>
<dbReference type="AlphaFoldDB" id="A0A835MCM2"/>
<evidence type="ECO:0000256" key="1">
    <source>
        <dbReference type="ARBA" id="ARBA00022574"/>
    </source>
</evidence>
<dbReference type="GO" id="GO:0032797">
    <property type="term" value="C:SMN complex"/>
    <property type="evidence" value="ECO:0007669"/>
    <property type="project" value="TreeGrafter"/>
</dbReference>